<protein>
    <submittedName>
        <fullName evidence="1">Uncharacterized protein</fullName>
    </submittedName>
</protein>
<gene>
    <name evidence="1" type="ORF">MM415B03056_0013</name>
</gene>
<proteinExistence type="predicted"/>
<reference evidence="1" key="1">
    <citation type="submission" date="2020-03" db="EMBL/GenBank/DDBJ databases">
        <title>The deep terrestrial virosphere.</title>
        <authorList>
            <person name="Holmfeldt K."/>
            <person name="Nilsson E."/>
            <person name="Simone D."/>
            <person name="Lopez-Fernandez M."/>
            <person name="Wu X."/>
            <person name="de Brujin I."/>
            <person name="Lundin D."/>
            <person name="Andersson A."/>
            <person name="Bertilsson S."/>
            <person name="Dopson M."/>
        </authorList>
    </citation>
    <scope>NUCLEOTIDE SEQUENCE</scope>
    <source>
        <strain evidence="1">MM415B03056</strain>
    </source>
</reference>
<accession>A0A6M3L0W0</accession>
<dbReference type="EMBL" id="MT142679">
    <property type="protein sequence ID" value="QJA87065.1"/>
    <property type="molecule type" value="Genomic_DNA"/>
</dbReference>
<sequence>MKPCDCKDEMDVAKLEEQGISFNENSIIVKPNVVVLSNGSYNVKINQALFEKYARWYLEEQDNEFFNDN</sequence>
<organism evidence="1">
    <name type="scientific">viral metagenome</name>
    <dbReference type="NCBI Taxonomy" id="1070528"/>
    <lineage>
        <taxon>unclassified sequences</taxon>
        <taxon>metagenomes</taxon>
        <taxon>organismal metagenomes</taxon>
    </lineage>
</organism>
<name>A0A6M3L0W0_9ZZZZ</name>
<evidence type="ECO:0000313" key="1">
    <source>
        <dbReference type="EMBL" id="QJA87065.1"/>
    </source>
</evidence>
<dbReference type="AlphaFoldDB" id="A0A6M3L0W0"/>